<evidence type="ECO:0000313" key="4">
    <source>
        <dbReference type="EMBL" id="KAF2143892.1"/>
    </source>
</evidence>
<keyword evidence="2" id="KW-0812">Transmembrane</keyword>
<keyword evidence="5" id="KW-1185">Reference proteome</keyword>
<reference evidence="4" key="1">
    <citation type="journal article" date="2020" name="Stud. Mycol.">
        <title>101 Dothideomycetes genomes: a test case for predicting lifestyles and emergence of pathogens.</title>
        <authorList>
            <person name="Haridas S."/>
            <person name="Albert R."/>
            <person name="Binder M."/>
            <person name="Bloem J."/>
            <person name="Labutti K."/>
            <person name="Salamov A."/>
            <person name="Andreopoulos B."/>
            <person name="Baker S."/>
            <person name="Barry K."/>
            <person name="Bills G."/>
            <person name="Bluhm B."/>
            <person name="Cannon C."/>
            <person name="Castanera R."/>
            <person name="Culley D."/>
            <person name="Daum C."/>
            <person name="Ezra D."/>
            <person name="Gonzalez J."/>
            <person name="Henrissat B."/>
            <person name="Kuo A."/>
            <person name="Liang C."/>
            <person name="Lipzen A."/>
            <person name="Lutzoni F."/>
            <person name="Magnuson J."/>
            <person name="Mondo S."/>
            <person name="Nolan M."/>
            <person name="Ohm R."/>
            <person name="Pangilinan J."/>
            <person name="Park H.-J."/>
            <person name="Ramirez L."/>
            <person name="Alfaro M."/>
            <person name="Sun H."/>
            <person name="Tritt A."/>
            <person name="Yoshinaga Y."/>
            <person name="Zwiers L.-H."/>
            <person name="Turgeon B."/>
            <person name="Goodwin S."/>
            <person name="Spatafora J."/>
            <person name="Crous P."/>
            <person name="Grigoriev I."/>
        </authorList>
    </citation>
    <scope>NUCLEOTIDE SEQUENCE</scope>
    <source>
        <strain evidence="4">CBS 121167</strain>
    </source>
</reference>
<dbReference type="RefSeq" id="XP_033399604.1">
    <property type="nucleotide sequence ID" value="XM_033546121.1"/>
</dbReference>
<accession>A0A6A6BIC3</accession>
<sequence>MRTYSKLFILLHITFVWSMQSHVIGSSTNTSTYNNSAVSWGASRGQHACTTMLVVPVGTPSSRETLSPYEGRKAGYSSSESSSANPTRIGSRPSAQSPTSTKSRTTDSYSPDSAKHSCGCAGASSNITSASLPPNQSAASGSDLAVAILFGILSFATAMVNIWLQYEALQVQRQNMPNQ</sequence>
<evidence type="ECO:0000313" key="5">
    <source>
        <dbReference type="Proteomes" id="UP000799438"/>
    </source>
</evidence>
<evidence type="ECO:0000256" key="2">
    <source>
        <dbReference type="SAM" id="Phobius"/>
    </source>
</evidence>
<feature type="compositionally biased region" description="Polar residues" evidence="1">
    <location>
        <begin position="84"/>
        <end position="111"/>
    </location>
</feature>
<keyword evidence="3" id="KW-0732">Signal</keyword>
<feature type="transmembrane region" description="Helical" evidence="2">
    <location>
        <begin position="144"/>
        <end position="164"/>
    </location>
</feature>
<feature type="chain" id="PRO_5025519971" evidence="3">
    <location>
        <begin position="19"/>
        <end position="179"/>
    </location>
</feature>
<keyword evidence="2" id="KW-0472">Membrane</keyword>
<organism evidence="4 5">
    <name type="scientific">Aplosporella prunicola CBS 121167</name>
    <dbReference type="NCBI Taxonomy" id="1176127"/>
    <lineage>
        <taxon>Eukaryota</taxon>
        <taxon>Fungi</taxon>
        <taxon>Dikarya</taxon>
        <taxon>Ascomycota</taxon>
        <taxon>Pezizomycotina</taxon>
        <taxon>Dothideomycetes</taxon>
        <taxon>Dothideomycetes incertae sedis</taxon>
        <taxon>Botryosphaeriales</taxon>
        <taxon>Aplosporellaceae</taxon>
        <taxon>Aplosporella</taxon>
    </lineage>
</organism>
<dbReference type="EMBL" id="ML995481">
    <property type="protein sequence ID" value="KAF2143892.1"/>
    <property type="molecule type" value="Genomic_DNA"/>
</dbReference>
<name>A0A6A6BIC3_9PEZI</name>
<keyword evidence="2" id="KW-1133">Transmembrane helix</keyword>
<dbReference type="AlphaFoldDB" id="A0A6A6BIC3"/>
<gene>
    <name evidence="4" type="ORF">K452DRAFT_357480</name>
</gene>
<feature type="region of interest" description="Disordered" evidence="1">
    <location>
        <begin position="60"/>
        <end position="115"/>
    </location>
</feature>
<protein>
    <submittedName>
        <fullName evidence="4">Uncharacterized protein</fullName>
    </submittedName>
</protein>
<dbReference type="Proteomes" id="UP000799438">
    <property type="component" value="Unassembled WGS sequence"/>
</dbReference>
<proteinExistence type="predicted"/>
<dbReference type="GeneID" id="54303627"/>
<evidence type="ECO:0000256" key="1">
    <source>
        <dbReference type="SAM" id="MobiDB-lite"/>
    </source>
</evidence>
<evidence type="ECO:0000256" key="3">
    <source>
        <dbReference type="SAM" id="SignalP"/>
    </source>
</evidence>
<feature type="signal peptide" evidence="3">
    <location>
        <begin position="1"/>
        <end position="18"/>
    </location>
</feature>